<name>A0ACD3AUV0_9AGAR</name>
<organism evidence="1 2">
    <name type="scientific">Pluteus cervinus</name>
    <dbReference type="NCBI Taxonomy" id="181527"/>
    <lineage>
        <taxon>Eukaryota</taxon>
        <taxon>Fungi</taxon>
        <taxon>Dikarya</taxon>
        <taxon>Basidiomycota</taxon>
        <taxon>Agaricomycotina</taxon>
        <taxon>Agaricomycetes</taxon>
        <taxon>Agaricomycetidae</taxon>
        <taxon>Agaricales</taxon>
        <taxon>Pluteineae</taxon>
        <taxon>Pluteaceae</taxon>
        <taxon>Pluteus</taxon>
    </lineage>
</organism>
<dbReference type="Proteomes" id="UP000308600">
    <property type="component" value="Unassembled WGS sequence"/>
</dbReference>
<proteinExistence type="predicted"/>
<evidence type="ECO:0000313" key="2">
    <source>
        <dbReference type="Proteomes" id="UP000308600"/>
    </source>
</evidence>
<accession>A0ACD3AUV0</accession>
<protein>
    <submittedName>
        <fullName evidence="1">Uncharacterized protein</fullName>
    </submittedName>
</protein>
<evidence type="ECO:0000313" key="1">
    <source>
        <dbReference type="EMBL" id="TFK69335.1"/>
    </source>
</evidence>
<dbReference type="EMBL" id="ML208332">
    <property type="protein sequence ID" value="TFK69335.1"/>
    <property type="molecule type" value="Genomic_DNA"/>
</dbReference>
<sequence>MFNTLPPFSIQGLSTEEAFGKIDAEIQQVIAKLAYLRNLRNSLLPIYQFSDDVLSEIFLHCHDDDKGRPHEREQPHSRLLVSWISHRWRNVALSTSRLWCLVANVGSAGSSPKRLALNLHYAQECMIRSARVGIELSLWVPPKQLLSLCMSRISLVRKLNIRFDRIADQPLINVLWTREASSLVSLSLEGVVFPEGDHIFPHLETIDLNVCSFHWGSTFLRCSTITKLHISRPRSKVSFIHLINNLRALPSLADALFWGTLRESVNSDVPTPLRLPSLRTITIGEHRDPMFSFLRALEIPQAHVILHMITSGPPGRRYRYAFESFLTAFRDYQRALSLPISYLEAQDSTYFQISSFPGNINWHTVHVPHSGEASLMSSVFQELDHNDLEMIVADDFVFGMACLPKLRVVQLSGEHAVDGLVTSLQRCDRSPQVMFPALQELVFRRVNQTIGPPMSKKLYDVLHSREDRGLHLRKLVFVESDSLWDGSTLGRLRGMIDDVVVL</sequence>
<reference evidence="1 2" key="1">
    <citation type="journal article" date="2019" name="Nat. Ecol. Evol.">
        <title>Megaphylogeny resolves global patterns of mushroom evolution.</title>
        <authorList>
            <person name="Varga T."/>
            <person name="Krizsan K."/>
            <person name="Foldi C."/>
            <person name="Dima B."/>
            <person name="Sanchez-Garcia M."/>
            <person name="Sanchez-Ramirez S."/>
            <person name="Szollosi G.J."/>
            <person name="Szarkandi J.G."/>
            <person name="Papp V."/>
            <person name="Albert L."/>
            <person name="Andreopoulos W."/>
            <person name="Angelini C."/>
            <person name="Antonin V."/>
            <person name="Barry K.W."/>
            <person name="Bougher N.L."/>
            <person name="Buchanan P."/>
            <person name="Buyck B."/>
            <person name="Bense V."/>
            <person name="Catcheside P."/>
            <person name="Chovatia M."/>
            <person name="Cooper J."/>
            <person name="Damon W."/>
            <person name="Desjardin D."/>
            <person name="Finy P."/>
            <person name="Geml J."/>
            <person name="Haridas S."/>
            <person name="Hughes K."/>
            <person name="Justo A."/>
            <person name="Karasinski D."/>
            <person name="Kautmanova I."/>
            <person name="Kiss B."/>
            <person name="Kocsube S."/>
            <person name="Kotiranta H."/>
            <person name="LaButti K.M."/>
            <person name="Lechner B.E."/>
            <person name="Liimatainen K."/>
            <person name="Lipzen A."/>
            <person name="Lukacs Z."/>
            <person name="Mihaltcheva S."/>
            <person name="Morgado L.N."/>
            <person name="Niskanen T."/>
            <person name="Noordeloos M.E."/>
            <person name="Ohm R.A."/>
            <person name="Ortiz-Santana B."/>
            <person name="Ovrebo C."/>
            <person name="Racz N."/>
            <person name="Riley R."/>
            <person name="Savchenko A."/>
            <person name="Shiryaev A."/>
            <person name="Soop K."/>
            <person name="Spirin V."/>
            <person name="Szebenyi C."/>
            <person name="Tomsovsky M."/>
            <person name="Tulloss R.E."/>
            <person name="Uehling J."/>
            <person name="Grigoriev I.V."/>
            <person name="Vagvolgyi C."/>
            <person name="Papp T."/>
            <person name="Martin F.M."/>
            <person name="Miettinen O."/>
            <person name="Hibbett D.S."/>
            <person name="Nagy L.G."/>
        </authorList>
    </citation>
    <scope>NUCLEOTIDE SEQUENCE [LARGE SCALE GENOMIC DNA]</scope>
    <source>
        <strain evidence="1 2">NL-1719</strain>
    </source>
</reference>
<gene>
    <name evidence="1" type="ORF">BDN72DRAFT_615953</name>
</gene>
<keyword evidence="2" id="KW-1185">Reference proteome</keyword>